<dbReference type="InterPro" id="IPR025960">
    <property type="entry name" value="RVT_N"/>
</dbReference>
<dbReference type="EMBL" id="AADV02000129">
    <property type="protein sequence ID" value="EAM48617.1"/>
    <property type="molecule type" value="Genomic_DNA"/>
</dbReference>
<evidence type="ECO:0000259" key="1">
    <source>
        <dbReference type="Pfam" id="PF00078"/>
    </source>
</evidence>
<feature type="domain" description="Reverse transcriptase N-terminal" evidence="2">
    <location>
        <begin position="28"/>
        <end position="110"/>
    </location>
</feature>
<dbReference type="OrthoDB" id="416955at2"/>
<dbReference type="Pfam" id="PF00078">
    <property type="entry name" value="RVT_1"/>
    <property type="match status" value="1"/>
</dbReference>
<dbReference type="Pfam" id="PF13655">
    <property type="entry name" value="RVT_N"/>
    <property type="match status" value="1"/>
</dbReference>
<dbReference type="InterPro" id="IPR043502">
    <property type="entry name" value="DNA/RNA_pol_sf"/>
</dbReference>
<keyword evidence="4" id="KW-1185">Reference proteome</keyword>
<keyword evidence="3" id="KW-0695">RNA-directed DNA polymerase</keyword>
<dbReference type="InterPro" id="IPR000477">
    <property type="entry name" value="RT_dom"/>
</dbReference>
<dbReference type="AlphaFoldDB" id="Q4BXI7"/>
<comment type="caution">
    <text evidence="3">The sequence shown here is derived from an EMBL/GenBank/DDBJ whole genome shotgun (WGS) entry which is preliminary data.</text>
</comment>
<protein>
    <submittedName>
        <fullName evidence="3">Similar to Retron-type reverse transcriptase</fullName>
    </submittedName>
</protein>
<dbReference type="GO" id="GO:0003964">
    <property type="term" value="F:RNA-directed DNA polymerase activity"/>
    <property type="evidence" value="ECO:0007669"/>
    <property type="project" value="UniProtKB-KW"/>
</dbReference>
<feature type="domain" description="Reverse transcriptase" evidence="1">
    <location>
        <begin position="126"/>
        <end position="179"/>
    </location>
</feature>
<organism evidence="3 4">
    <name type="scientific">Crocosphaera watsonii WH 8501</name>
    <dbReference type="NCBI Taxonomy" id="165597"/>
    <lineage>
        <taxon>Bacteria</taxon>
        <taxon>Bacillati</taxon>
        <taxon>Cyanobacteriota</taxon>
        <taxon>Cyanophyceae</taxon>
        <taxon>Oscillatoriophycideae</taxon>
        <taxon>Chroococcales</taxon>
        <taxon>Aphanothecaceae</taxon>
        <taxon>Crocosphaera</taxon>
    </lineage>
</organism>
<dbReference type="SUPFAM" id="SSF56672">
    <property type="entry name" value="DNA/RNA polymerases"/>
    <property type="match status" value="1"/>
</dbReference>
<dbReference type="PANTHER" id="PTHR34047">
    <property type="entry name" value="NUCLEAR INTRON MATURASE 1, MITOCHONDRIAL-RELATED"/>
    <property type="match status" value="1"/>
</dbReference>
<name>Q4BXI7_CROWT</name>
<keyword evidence="3" id="KW-0548">Nucleotidyltransferase</keyword>
<proteinExistence type="predicted"/>
<evidence type="ECO:0000259" key="2">
    <source>
        <dbReference type="Pfam" id="PF13655"/>
    </source>
</evidence>
<keyword evidence="3" id="KW-0808">Transferase</keyword>
<dbReference type="KEGG" id="cwa:CwatDRAFT_1888"/>
<gene>
    <name evidence="3" type="ORF">CwatDRAFT_1888</name>
</gene>
<accession>Q4BXI7</accession>
<reference evidence="3" key="1">
    <citation type="submission" date="2004-02" db="EMBL/GenBank/DDBJ databases">
        <authorList>
            <consortium name="DOE Joint Genome Institute"/>
        </authorList>
    </citation>
    <scope>NUCLEOTIDE SEQUENCE [LARGE SCALE GENOMIC DNA]</scope>
    <source>
        <strain evidence="3">WH 8501</strain>
    </source>
</reference>
<dbReference type="InterPro" id="IPR051083">
    <property type="entry name" value="GrpII_Intron_Splice-Mob/Def"/>
</dbReference>
<reference evidence="3" key="2">
    <citation type="submission" date="2005-06" db="EMBL/GenBank/DDBJ databases">
        <title>Sequencing of the draft genome and assembly of Crocosphaera watsonii WH 8501.</title>
        <authorList>
            <consortium name="US DOE Joint Genome Institute (JGI-PGF)"/>
            <person name="Copeland A."/>
            <person name="Lucas S."/>
            <person name="Lapidus A."/>
            <person name="Barry K."/>
            <person name="Detter C."/>
            <person name="Glavina T."/>
            <person name="Hammon N."/>
            <person name="Israni S."/>
            <person name="Pitluck S."/>
            <person name="Richardson P."/>
        </authorList>
    </citation>
    <scope>NUCLEOTIDE SEQUENCE [LARGE SCALE GENOMIC DNA]</scope>
    <source>
        <strain evidence="3">WH 8501</strain>
    </source>
</reference>
<dbReference type="Proteomes" id="UP000003922">
    <property type="component" value="Unassembled WGS sequence"/>
</dbReference>
<reference evidence="3" key="3">
    <citation type="submission" date="2016-12" db="EMBL/GenBank/DDBJ databases">
        <title>Annotation of the draft genome assembly of Crocosphaera watsonii WH 8501.</title>
        <authorList>
            <consortium name="US DOE Joint Genome Institute (JGI-ORNL)"/>
            <person name="Larimer F."/>
            <person name="Land M."/>
        </authorList>
    </citation>
    <scope>NUCLEOTIDE SEQUENCE</scope>
    <source>
        <strain evidence="3">WH 8501</strain>
    </source>
</reference>
<sequence>MLLFEVRNLGLTEVNMVRHKIKDFSELWKSIPWKKFRKNLFRLQRRLFKAIQAEDKRRARNLQKLILKSFAARLLAVRQVSQLNTGKKTAGIDGVKSLNFKQRFALAERLLTANEWKHSKLREIPIPKKDGTTRMLKVPTMADRAWQCLVKYALEPAHEALFHARSYGFRPGRSAHDAQKILFRVC</sequence>
<evidence type="ECO:0000313" key="3">
    <source>
        <dbReference type="EMBL" id="EAM48617.1"/>
    </source>
</evidence>
<evidence type="ECO:0000313" key="4">
    <source>
        <dbReference type="Proteomes" id="UP000003922"/>
    </source>
</evidence>
<dbReference type="PANTHER" id="PTHR34047:SF10">
    <property type="entry name" value="GROUP II INTRON-ASSOCIATED OPEN READING FRAME"/>
    <property type="match status" value="1"/>
</dbReference>